<evidence type="ECO:0000313" key="1">
    <source>
        <dbReference type="EMBL" id="GAA2457592.1"/>
    </source>
</evidence>
<proteinExistence type="predicted"/>
<dbReference type="EMBL" id="BAAATK010000061">
    <property type="protein sequence ID" value="GAA2457592.1"/>
    <property type="molecule type" value="Genomic_DNA"/>
</dbReference>
<accession>A0ABP5XKF9</accession>
<name>A0ABP5XKF9_9ACTN</name>
<reference evidence="2" key="1">
    <citation type="journal article" date="2019" name="Int. J. Syst. Evol. Microbiol.">
        <title>The Global Catalogue of Microorganisms (GCM) 10K type strain sequencing project: providing services to taxonomists for standard genome sequencing and annotation.</title>
        <authorList>
            <consortium name="The Broad Institute Genomics Platform"/>
            <consortium name="The Broad Institute Genome Sequencing Center for Infectious Disease"/>
            <person name="Wu L."/>
            <person name="Ma J."/>
        </authorList>
    </citation>
    <scope>NUCLEOTIDE SEQUENCE [LARGE SCALE GENOMIC DNA]</scope>
    <source>
        <strain evidence="2">JCM 6922</strain>
    </source>
</reference>
<comment type="caution">
    <text evidence="1">The sequence shown here is derived from an EMBL/GenBank/DDBJ whole genome shotgun (WGS) entry which is preliminary data.</text>
</comment>
<organism evidence="1 2">
    <name type="scientific">Streptomyces glaucus</name>
    <dbReference type="NCBI Taxonomy" id="284029"/>
    <lineage>
        <taxon>Bacteria</taxon>
        <taxon>Bacillati</taxon>
        <taxon>Actinomycetota</taxon>
        <taxon>Actinomycetes</taxon>
        <taxon>Kitasatosporales</taxon>
        <taxon>Streptomycetaceae</taxon>
        <taxon>Streptomyces</taxon>
    </lineage>
</organism>
<gene>
    <name evidence="1" type="ORF">GCM10010421_58750</name>
</gene>
<evidence type="ECO:0000313" key="2">
    <source>
        <dbReference type="Proteomes" id="UP001500460"/>
    </source>
</evidence>
<evidence type="ECO:0008006" key="3">
    <source>
        <dbReference type="Google" id="ProtNLM"/>
    </source>
</evidence>
<dbReference type="Proteomes" id="UP001500460">
    <property type="component" value="Unassembled WGS sequence"/>
</dbReference>
<protein>
    <recommendedName>
        <fullName evidence="3">Secreted protein</fullName>
    </recommendedName>
</protein>
<sequence length="59" mass="6224">MRRLGDLRVRKVLLVLRITAPFFVPRRTSGAVPCGLVYARRVGGGKSASGVNAGIVTAS</sequence>
<keyword evidence="2" id="KW-1185">Reference proteome</keyword>